<dbReference type="Proteomes" id="UP000054845">
    <property type="component" value="Unassembled WGS sequence"/>
</dbReference>
<evidence type="ECO:0000313" key="1">
    <source>
        <dbReference type="EMBL" id="CEH16112.1"/>
    </source>
</evidence>
<organism evidence="1 2">
    <name type="scientific">Ceraceosorus bombacis</name>
    <dbReference type="NCBI Taxonomy" id="401625"/>
    <lineage>
        <taxon>Eukaryota</taxon>
        <taxon>Fungi</taxon>
        <taxon>Dikarya</taxon>
        <taxon>Basidiomycota</taxon>
        <taxon>Ustilaginomycotina</taxon>
        <taxon>Exobasidiomycetes</taxon>
        <taxon>Ceraceosorales</taxon>
        <taxon>Ceraceosoraceae</taxon>
        <taxon>Ceraceosorus</taxon>
    </lineage>
</organism>
<dbReference type="AlphaFoldDB" id="A0A0P1BJZ2"/>
<keyword evidence="2" id="KW-1185">Reference proteome</keyword>
<name>A0A0P1BJZ2_9BASI</name>
<evidence type="ECO:0000313" key="2">
    <source>
        <dbReference type="Proteomes" id="UP000054845"/>
    </source>
</evidence>
<accession>A0A0P1BJZ2</accession>
<reference evidence="2" key="1">
    <citation type="submission" date="2014-09" db="EMBL/GenBank/DDBJ databases">
        <authorList>
            <person name="Sharma Rahul"/>
            <person name="Thines Marco"/>
        </authorList>
    </citation>
    <scope>NUCLEOTIDE SEQUENCE [LARGE SCALE GENOMIC DNA]</scope>
</reference>
<proteinExistence type="predicted"/>
<dbReference type="EMBL" id="CCYA01000278">
    <property type="protein sequence ID" value="CEH16112.1"/>
    <property type="molecule type" value="Genomic_DNA"/>
</dbReference>
<sequence>MNLNGPTIRAFFASRIHAQRARGDCVGCVSWHSSDISIDAQGSRLAKITVHVCVAPFATVTISTKLPLRLFRAFASFMDCGEQLLCA</sequence>
<protein>
    <submittedName>
        <fullName evidence="1">Uncharacterized protein</fullName>
    </submittedName>
</protein>